<sequence>MNSRLFCQRSGLKRIDWDNTAVFPILFLIQKANKKISCRKKNATLCFHVIGVSFPTTIQWLVGQKRERTFLKYLSMTRIAQKSGGHHSSYILAATIRTLATVTN</sequence>
<proteinExistence type="predicted"/>
<evidence type="ECO:0000313" key="1">
    <source>
        <dbReference type="EMBL" id="GIY09480.1"/>
    </source>
</evidence>
<evidence type="ECO:0000313" key="2">
    <source>
        <dbReference type="Proteomes" id="UP001054945"/>
    </source>
</evidence>
<dbReference type="AlphaFoldDB" id="A0AAV4QJ71"/>
<dbReference type="EMBL" id="BPLR01006386">
    <property type="protein sequence ID" value="GIY09480.1"/>
    <property type="molecule type" value="Genomic_DNA"/>
</dbReference>
<name>A0AAV4QJ71_CAEEX</name>
<keyword evidence="2" id="KW-1185">Reference proteome</keyword>
<gene>
    <name evidence="1" type="ORF">CEXT_21001</name>
</gene>
<reference evidence="1 2" key="1">
    <citation type="submission" date="2021-06" db="EMBL/GenBank/DDBJ databases">
        <title>Caerostris extrusa draft genome.</title>
        <authorList>
            <person name="Kono N."/>
            <person name="Arakawa K."/>
        </authorList>
    </citation>
    <scope>NUCLEOTIDE SEQUENCE [LARGE SCALE GENOMIC DNA]</scope>
</reference>
<comment type="caution">
    <text evidence="1">The sequence shown here is derived from an EMBL/GenBank/DDBJ whole genome shotgun (WGS) entry which is preliminary data.</text>
</comment>
<accession>A0AAV4QJ71</accession>
<dbReference type="Proteomes" id="UP001054945">
    <property type="component" value="Unassembled WGS sequence"/>
</dbReference>
<organism evidence="1 2">
    <name type="scientific">Caerostris extrusa</name>
    <name type="common">Bark spider</name>
    <name type="synonym">Caerostris bankana</name>
    <dbReference type="NCBI Taxonomy" id="172846"/>
    <lineage>
        <taxon>Eukaryota</taxon>
        <taxon>Metazoa</taxon>
        <taxon>Ecdysozoa</taxon>
        <taxon>Arthropoda</taxon>
        <taxon>Chelicerata</taxon>
        <taxon>Arachnida</taxon>
        <taxon>Araneae</taxon>
        <taxon>Araneomorphae</taxon>
        <taxon>Entelegynae</taxon>
        <taxon>Araneoidea</taxon>
        <taxon>Araneidae</taxon>
        <taxon>Caerostris</taxon>
    </lineage>
</organism>
<protein>
    <submittedName>
        <fullName evidence="1">Uncharacterized protein</fullName>
    </submittedName>
</protein>